<keyword evidence="3" id="KW-1185">Reference proteome</keyword>
<dbReference type="Proteomes" id="UP000268094">
    <property type="component" value="Unassembled WGS sequence"/>
</dbReference>
<protein>
    <recommendedName>
        <fullName evidence="1">TfuA-like core domain-containing protein</fullName>
    </recommendedName>
</protein>
<dbReference type="Pfam" id="PF07812">
    <property type="entry name" value="TfuA"/>
    <property type="match status" value="1"/>
</dbReference>
<feature type="domain" description="TfuA-like core" evidence="1">
    <location>
        <begin position="47"/>
        <end position="166"/>
    </location>
</feature>
<proteinExistence type="predicted"/>
<name>A0A3A8IYX2_9BACT</name>
<reference evidence="3" key="1">
    <citation type="submission" date="2018-09" db="EMBL/GenBank/DDBJ databases">
        <authorList>
            <person name="Livingstone P.G."/>
            <person name="Whitworth D.E."/>
        </authorList>
    </citation>
    <scope>NUCLEOTIDE SEQUENCE [LARGE SCALE GENOMIC DNA]</scope>
    <source>
        <strain evidence="3">CA054A</strain>
    </source>
</reference>
<comment type="caution">
    <text evidence="2">The sequence shown here is derived from an EMBL/GenBank/DDBJ whole genome shotgun (WGS) entry which is preliminary data.</text>
</comment>
<dbReference type="OrthoDB" id="118811at2"/>
<evidence type="ECO:0000313" key="2">
    <source>
        <dbReference type="EMBL" id="RKG88415.1"/>
    </source>
</evidence>
<accession>A0A3A8IYX2</accession>
<evidence type="ECO:0000259" key="1">
    <source>
        <dbReference type="Pfam" id="PF07812"/>
    </source>
</evidence>
<sequence length="455" mass="50456">MIYVFAGPTLPAQEGRRELDAVFLPPAAQGDVYRAALERPEALGLIDGYFDCVPAVWHKEILWAMAQGIHVFGGASMGALRAAELAPFGMEGVGRIAEAFLSGELEDDDEVAVTHASAEEDFRALSEAMVNIRATLEVAEKQGIVGADARGLLERLAKQLHFPDRSYPALLSQAALAGLPAAVLRRLREWLPQGRLDQKRADALAMLRRMRERLAAHPGPKQVAYVLAHTDAWEAARQGAGRLPSGGANHEPLPEEVWREELGVSGLFPRLRMGALARALSLEEARRQGHEVSTEAVHEACEQLRREQGLNDLEPFARWLMAQRIDAPARFFQDEAEVRRVESLLEPEMLRCLPDHLRSVGMYGVMLERARQKARALALRGLERPGLKEAGLSEEALWSWYFTERLGRPVPPDLGQHAREAGFANTEALLRAVLRERCFLQLEALEQEASACSRD</sequence>
<dbReference type="InterPro" id="IPR012924">
    <property type="entry name" value="TfuA_core"/>
</dbReference>
<organism evidence="2 3">
    <name type="scientific">Corallococcus terminator</name>
    <dbReference type="NCBI Taxonomy" id="2316733"/>
    <lineage>
        <taxon>Bacteria</taxon>
        <taxon>Pseudomonadati</taxon>
        <taxon>Myxococcota</taxon>
        <taxon>Myxococcia</taxon>
        <taxon>Myxococcales</taxon>
        <taxon>Cystobacterineae</taxon>
        <taxon>Myxococcaceae</taxon>
        <taxon>Corallococcus</taxon>
    </lineage>
</organism>
<dbReference type="EMBL" id="RAVZ01000082">
    <property type="protein sequence ID" value="RKG88415.1"/>
    <property type="molecule type" value="Genomic_DNA"/>
</dbReference>
<dbReference type="RefSeq" id="WP_120541203.1">
    <property type="nucleotide sequence ID" value="NZ_RAVZ01000082.1"/>
</dbReference>
<evidence type="ECO:0000313" key="3">
    <source>
        <dbReference type="Proteomes" id="UP000268094"/>
    </source>
</evidence>
<gene>
    <name evidence="2" type="ORF">D7V88_14350</name>
</gene>
<dbReference type="AlphaFoldDB" id="A0A3A8IYX2"/>